<keyword evidence="11 13" id="KW-0066">ATP synthesis</keyword>
<dbReference type="FunFam" id="1.10.287.80:FF:000001">
    <property type="entry name" value="ATP synthase gamma chain"/>
    <property type="match status" value="1"/>
</dbReference>
<keyword evidence="5 13" id="KW-1003">Cell membrane</keyword>
<dbReference type="GO" id="GO:0045259">
    <property type="term" value="C:proton-transporting ATP synthase complex"/>
    <property type="evidence" value="ECO:0007669"/>
    <property type="project" value="UniProtKB-KW"/>
</dbReference>
<dbReference type="AlphaFoldDB" id="A0A2W5TSD8"/>
<organism evidence="14 15">
    <name type="scientific">Archangium gephyra</name>
    <dbReference type="NCBI Taxonomy" id="48"/>
    <lineage>
        <taxon>Bacteria</taxon>
        <taxon>Pseudomonadati</taxon>
        <taxon>Myxococcota</taxon>
        <taxon>Myxococcia</taxon>
        <taxon>Myxococcales</taxon>
        <taxon>Cystobacterineae</taxon>
        <taxon>Archangiaceae</taxon>
        <taxon>Archangium</taxon>
    </lineage>
</organism>
<protein>
    <recommendedName>
        <fullName evidence="13">ATP synthase gamma chain</fullName>
    </recommendedName>
    <alternativeName>
        <fullName evidence="13">ATP synthase F1 sector gamma subunit</fullName>
    </alternativeName>
    <alternativeName>
        <fullName evidence="13">F-ATPase gamma subunit</fullName>
    </alternativeName>
</protein>
<accession>A0A2W5TSD8</accession>
<keyword evidence="7 13" id="KW-0375">Hydrogen ion transport</keyword>
<evidence type="ECO:0000256" key="11">
    <source>
        <dbReference type="ARBA" id="ARBA00023310"/>
    </source>
</evidence>
<comment type="subunit">
    <text evidence="13">F-type ATPases have 2 components, CF(1) - the catalytic core - and CF(0) - the membrane proton channel. CF(1) has five subunits: alpha(3), beta(3), gamma(1), delta(1), epsilon(1). CF(0) has three main subunits: a, b and c.</text>
</comment>
<dbReference type="GO" id="GO:0046933">
    <property type="term" value="F:proton-transporting ATP synthase activity, rotational mechanism"/>
    <property type="evidence" value="ECO:0007669"/>
    <property type="project" value="UniProtKB-UniRule"/>
</dbReference>
<reference evidence="14 15" key="1">
    <citation type="submission" date="2017-08" db="EMBL/GenBank/DDBJ databases">
        <title>Infants hospitalized years apart are colonized by the same room-sourced microbial strains.</title>
        <authorList>
            <person name="Brooks B."/>
            <person name="Olm M.R."/>
            <person name="Firek B.A."/>
            <person name="Baker R."/>
            <person name="Thomas B.C."/>
            <person name="Morowitz M.J."/>
            <person name="Banfield J.F."/>
        </authorList>
    </citation>
    <scope>NUCLEOTIDE SEQUENCE [LARGE SCALE GENOMIC DNA]</scope>
    <source>
        <strain evidence="14">S2_003_000_R2_14</strain>
    </source>
</reference>
<evidence type="ECO:0000256" key="12">
    <source>
        <dbReference type="ARBA" id="ARBA00060385"/>
    </source>
</evidence>
<evidence type="ECO:0000256" key="13">
    <source>
        <dbReference type="HAMAP-Rule" id="MF_00815"/>
    </source>
</evidence>
<comment type="caution">
    <text evidence="14">The sequence shown here is derived from an EMBL/GenBank/DDBJ whole genome shotgun (WGS) entry which is preliminary data.</text>
</comment>
<dbReference type="InterPro" id="IPR035968">
    <property type="entry name" value="ATP_synth_F1_ATPase_gsu"/>
</dbReference>
<evidence type="ECO:0000256" key="8">
    <source>
        <dbReference type="ARBA" id="ARBA00023065"/>
    </source>
</evidence>
<keyword evidence="9 13" id="KW-0472">Membrane</keyword>
<dbReference type="SUPFAM" id="SSF52943">
    <property type="entry name" value="ATP synthase (F1-ATPase), gamma subunit"/>
    <property type="match status" value="1"/>
</dbReference>
<dbReference type="Gene3D" id="1.10.287.80">
    <property type="entry name" value="ATP synthase, gamma subunit, helix hairpin domain"/>
    <property type="match status" value="1"/>
</dbReference>
<dbReference type="GO" id="GO:0005886">
    <property type="term" value="C:plasma membrane"/>
    <property type="evidence" value="ECO:0007669"/>
    <property type="project" value="UniProtKB-SubCell"/>
</dbReference>
<evidence type="ECO:0000313" key="14">
    <source>
        <dbReference type="EMBL" id="PZR18540.1"/>
    </source>
</evidence>
<dbReference type="FunFam" id="1.10.287.80:FF:000003">
    <property type="entry name" value="ATP synthase gamma chain, chloroplastic"/>
    <property type="match status" value="1"/>
</dbReference>
<dbReference type="PROSITE" id="PS00153">
    <property type="entry name" value="ATPASE_GAMMA"/>
    <property type="match status" value="1"/>
</dbReference>
<evidence type="ECO:0000256" key="4">
    <source>
        <dbReference type="ARBA" id="ARBA00022448"/>
    </source>
</evidence>
<dbReference type="HAMAP" id="MF_00815">
    <property type="entry name" value="ATP_synth_gamma_bact"/>
    <property type="match status" value="1"/>
</dbReference>
<dbReference type="Gene3D" id="3.40.1380.10">
    <property type="match status" value="1"/>
</dbReference>
<evidence type="ECO:0000313" key="15">
    <source>
        <dbReference type="Proteomes" id="UP000249061"/>
    </source>
</evidence>
<comment type="function">
    <text evidence="1 13">Produces ATP from ADP in the presence of a proton gradient across the membrane. The gamma chain is believed to be important in regulating ATPase activity and the flow of protons through the CF(0) complex.</text>
</comment>
<evidence type="ECO:0000256" key="6">
    <source>
        <dbReference type="ARBA" id="ARBA00022519"/>
    </source>
</evidence>
<comment type="subcellular location">
    <subcellularLocation>
        <location evidence="13">Cell membrane</location>
        <topology evidence="13">Peripheral membrane protein</topology>
    </subcellularLocation>
    <subcellularLocation>
        <location evidence="2">Membrane</location>
        <topology evidence="2">Peripheral membrane protein</topology>
    </subcellularLocation>
    <subcellularLocation>
        <location evidence="12">Thylakoid</location>
    </subcellularLocation>
</comment>
<dbReference type="PANTHER" id="PTHR11693">
    <property type="entry name" value="ATP SYNTHASE GAMMA CHAIN"/>
    <property type="match status" value="1"/>
</dbReference>
<dbReference type="InterPro" id="IPR023632">
    <property type="entry name" value="ATP_synth_F1_gsu_CS"/>
</dbReference>
<evidence type="ECO:0000256" key="10">
    <source>
        <dbReference type="ARBA" id="ARBA00023196"/>
    </source>
</evidence>
<keyword evidence="4 13" id="KW-0813">Transport</keyword>
<dbReference type="GO" id="GO:0009579">
    <property type="term" value="C:thylakoid"/>
    <property type="evidence" value="ECO:0007669"/>
    <property type="project" value="UniProtKB-SubCell"/>
</dbReference>
<dbReference type="NCBIfam" id="TIGR01146">
    <property type="entry name" value="ATPsyn_F1gamma"/>
    <property type="match status" value="1"/>
</dbReference>
<dbReference type="PANTHER" id="PTHR11693:SF22">
    <property type="entry name" value="ATP SYNTHASE SUBUNIT GAMMA, MITOCHONDRIAL"/>
    <property type="match status" value="1"/>
</dbReference>
<dbReference type="CDD" id="cd12151">
    <property type="entry name" value="F1-ATPase_gamma"/>
    <property type="match status" value="1"/>
</dbReference>
<sequence length="293" mass="32169">MASLRDIRKRIKSVKNTRQITKAMKMVSAAKLRRAQENVVASRPFAQTLDAVMSTLMGRAEPGSLSHPLLTRRDVVKKVDLLVITSDRGLAGGFNANINRRALKWVADQQAQGIEVHVTTVGRKGNEFLRGRGVTIRKDNPGLLQKLGFASADLIARELSHRFLTGETDAVYMMFNEFVSAIAQVPTTSQLLPFEAKVGESKSGEAQVDYKYEPNPQAVLEALVPQAVSVKIYRALLESFAAEHAARMTAMENATRNAGDMIGSLTLFYNRSRQAQITKELVEIVSGAEALKG</sequence>
<dbReference type="PRINTS" id="PR00126">
    <property type="entry name" value="ATPASEGAMMA"/>
</dbReference>
<keyword evidence="8 13" id="KW-0406">Ion transport</keyword>
<evidence type="ECO:0000256" key="5">
    <source>
        <dbReference type="ARBA" id="ARBA00022475"/>
    </source>
</evidence>
<evidence type="ECO:0000256" key="2">
    <source>
        <dbReference type="ARBA" id="ARBA00004170"/>
    </source>
</evidence>
<evidence type="ECO:0000256" key="7">
    <source>
        <dbReference type="ARBA" id="ARBA00022781"/>
    </source>
</evidence>
<evidence type="ECO:0000256" key="3">
    <source>
        <dbReference type="ARBA" id="ARBA00007681"/>
    </source>
</evidence>
<keyword evidence="10 13" id="KW-0139">CF(1)</keyword>
<dbReference type="Proteomes" id="UP000249061">
    <property type="component" value="Unassembled WGS sequence"/>
</dbReference>
<dbReference type="Pfam" id="PF00231">
    <property type="entry name" value="ATP-synt"/>
    <property type="match status" value="1"/>
</dbReference>
<proteinExistence type="inferred from homology"/>
<dbReference type="GO" id="GO:0042777">
    <property type="term" value="P:proton motive force-driven plasma membrane ATP synthesis"/>
    <property type="evidence" value="ECO:0007669"/>
    <property type="project" value="UniProtKB-UniRule"/>
</dbReference>
<evidence type="ECO:0000256" key="9">
    <source>
        <dbReference type="ARBA" id="ARBA00023136"/>
    </source>
</evidence>
<dbReference type="GO" id="GO:0005524">
    <property type="term" value="F:ATP binding"/>
    <property type="evidence" value="ECO:0007669"/>
    <property type="project" value="UniProtKB-UniRule"/>
</dbReference>
<dbReference type="InterPro" id="IPR000131">
    <property type="entry name" value="ATP_synth_F1_gsu"/>
</dbReference>
<keyword evidence="6" id="KW-0997">Cell inner membrane</keyword>
<comment type="similarity">
    <text evidence="3 13">Belongs to the ATPase gamma chain family.</text>
</comment>
<evidence type="ECO:0000256" key="1">
    <source>
        <dbReference type="ARBA" id="ARBA00003456"/>
    </source>
</evidence>
<dbReference type="EMBL" id="QFQP01000001">
    <property type="protein sequence ID" value="PZR18540.1"/>
    <property type="molecule type" value="Genomic_DNA"/>
</dbReference>
<gene>
    <name evidence="13 14" type="primary">atpG</name>
    <name evidence="14" type="ORF">DI536_01280</name>
</gene>
<name>A0A2W5TSD8_9BACT</name>